<name>A0AAF0TZX9_SOLVR</name>
<proteinExistence type="predicted"/>
<accession>A0AAF0TZX9</accession>
<gene>
    <name evidence="1" type="ORF">MTR67_026888</name>
</gene>
<sequence>MPKVKRECEEVLRLLEGEEGNLDSSSPESMEVYRHPSKEEELPACHVRYGNDFINIIDQINSPHIREGNGLDSYKQWKEDWVNDTSPFDWDNFKGASLDRVPHLVLVSDNVKVGFMIFGSSDVVIGMLQVCQFDVYALLDPGATLFFVTSYVAMKFDVSPKILSEPFSVSTSVGDSVLAKQVKLSKTFHPLTNGQAKWTIQTLEDMLRACVIDFKVGFSLELISVHLVLLVSSLKKCIGDPTTVVPLESVGMKNNLSYEVVLVEILDRQVHMLRNKEVDSVKVLWRNQFVESATWKAEVDMMSKYSHLFFSGSVSTVRQEGNHREVLGNNQNNHAIVETQPTLTVDLQHFKTMLDQLWAEVTALSSPLPPPPSPLHPNTPNEIILALFCADDTTLTDRKHTKANATIGEGVEECTRKQEWHALGMAWR</sequence>
<dbReference type="EMBL" id="CP133617">
    <property type="protein sequence ID" value="WMV33503.1"/>
    <property type="molecule type" value="Genomic_DNA"/>
</dbReference>
<reference evidence="1" key="1">
    <citation type="submission" date="2023-08" db="EMBL/GenBank/DDBJ databases">
        <title>A de novo genome assembly of Solanum verrucosum Schlechtendal, a Mexican diploid species geographically isolated from the other diploid A-genome species in potato relatives.</title>
        <authorList>
            <person name="Hosaka K."/>
        </authorList>
    </citation>
    <scope>NUCLEOTIDE SEQUENCE</scope>
    <source>
        <tissue evidence="1">Young leaves</tissue>
    </source>
</reference>
<keyword evidence="2" id="KW-1185">Reference proteome</keyword>
<evidence type="ECO:0000313" key="2">
    <source>
        <dbReference type="Proteomes" id="UP001234989"/>
    </source>
</evidence>
<dbReference type="Pfam" id="PF08284">
    <property type="entry name" value="RVP_2"/>
    <property type="match status" value="1"/>
</dbReference>
<dbReference type="AlphaFoldDB" id="A0AAF0TZX9"/>
<organism evidence="1 2">
    <name type="scientific">Solanum verrucosum</name>
    <dbReference type="NCBI Taxonomy" id="315347"/>
    <lineage>
        <taxon>Eukaryota</taxon>
        <taxon>Viridiplantae</taxon>
        <taxon>Streptophyta</taxon>
        <taxon>Embryophyta</taxon>
        <taxon>Tracheophyta</taxon>
        <taxon>Spermatophyta</taxon>
        <taxon>Magnoliopsida</taxon>
        <taxon>eudicotyledons</taxon>
        <taxon>Gunneridae</taxon>
        <taxon>Pentapetalae</taxon>
        <taxon>asterids</taxon>
        <taxon>lamiids</taxon>
        <taxon>Solanales</taxon>
        <taxon>Solanaceae</taxon>
        <taxon>Solanoideae</taxon>
        <taxon>Solaneae</taxon>
        <taxon>Solanum</taxon>
    </lineage>
</organism>
<evidence type="ECO:0008006" key="3">
    <source>
        <dbReference type="Google" id="ProtNLM"/>
    </source>
</evidence>
<dbReference type="Proteomes" id="UP001234989">
    <property type="component" value="Chromosome 6"/>
</dbReference>
<protein>
    <recommendedName>
        <fullName evidence="3">Gag-pol polyprotein</fullName>
    </recommendedName>
</protein>
<dbReference type="PANTHER" id="PTHR46148">
    <property type="entry name" value="CHROMO DOMAIN-CONTAINING PROTEIN"/>
    <property type="match status" value="1"/>
</dbReference>
<dbReference type="PANTHER" id="PTHR46148:SF56">
    <property type="entry name" value="RETROTRANSPOSON PROTEIN"/>
    <property type="match status" value="1"/>
</dbReference>
<evidence type="ECO:0000313" key="1">
    <source>
        <dbReference type="EMBL" id="WMV33503.1"/>
    </source>
</evidence>